<keyword evidence="1" id="KW-0812">Transmembrane</keyword>
<reference evidence="2" key="1">
    <citation type="journal article" date="2014" name="PLoS Genet.">
        <title>The Genome of Spironucleus salmonicida Highlights a Fish Pathogen Adapted to Fluctuating Environments.</title>
        <authorList>
            <person name="Xu F."/>
            <person name="Jerlstrom-Hultqvist J."/>
            <person name="Einarsson E."/>
            <person name="Astvaldsson A."/>
            <person name="Svard S.G."/>
            <person name="Andersson J.O."/>
        </authorList>
    </citation>
    <scope>NUCLEOTIDE SEQUENCE</scope>
</reference>
<name>V6LXN6_9EUKA</name>
<keyword evidence="1" id="KW-0472">Membrane</keyword>
<evidence type="ECO:0008006" key="3">
    <source>
        <dbReference type="Google" id="ProtNLM"/>
    </source>
</evidence>
<accession>V6LXN6</accession>
<gene>
    <name evidence="2" type="ORF">SS50377_ja036</name>
</gene>
<evidence type="ECO:0000256" key="1">
    <source>
        <dbReference type="SAM" id="Phobius"/>
    </source>
</evidence>
<sequence>MECISIYYYFIYYYIVIPFLYKSWLILIRIIQINKYLKHYINSHLPLYKMLLMIIYLKVALKYSNLHFGSSISNSHNQIYFKESYQHQQYLKVISSLQQHQLNQIYLCHSGSQLLQFLQHFLHKSYQWLSSQVHQLVTVLVYFQELQQDMFMLSPSFCGELFGVWI</sequence>
<keyword evidence="1" id="KW-1133">Transmembrane helix</keyword>
<dbReference type="EMBL" id="KI545967">
    <property type="protein sequence ID" value="EST49013.1"/>
    <property type="molecule type" value="Genomic_DNA"/>
</dbReference>
<feature type="non-terminal residue" evidence="2">
    <location>
        <position position="1"/>
    </location>
</feature>
<protein>
    <recommendedName>
        <fullName evidence="3">Transmembrane protein</fullName>
    </recommendedName>
</protein>
<proteinExistence type="predicted"/>
<feature type="transmembrane region" description="Helical" evidence="1">
    <location>
        <begin position="6"/>
        <end position="27"/>
    </location>
</feature>
<organism evidence="2">
    <name type="scientific">Spironucleus salmonicida</name>
    <dbReference type="NCBI Taxonomy" id="348837"/>
    <lineage>
        <taxon>Eukaryota</taxon>
        <taxon>Metamonada</taxon>
        <taxon>Diplomonadida</taxon>
        <taxon>Hexamitidae</taxon>
        <taxon>Hexamitinae</taxon>
        <taxon>Spironucleus</taxon>
    </lineage>
</organism>
<dbReference type="AlphaFoldDB" id="V6LXN6"/>
<evidence type="ECO:0000313" key="2">
    <source>
        <dbReference type="EMBL" id="EST49013.1"/>
    </source>
</evidence>